<evidence type="ECO:0000313" key="3">
    <source>
        <dbReference type="EMBL" id="ETR68062.1"/>
    </source>
</evidence>
<accession>A0A1V1NZL4</accession>
<dbReference type="Proteomes" id="UP000189670">
    <property type="component" value="Unassembled WGS sequence"/>
</dbReference>
<dbReference type="PANTHER" id="PTHR15127:SF32">
    <property type="entry name" value="HEAVYWEIGHT, ISOFORM A"/>
    <property type="match status" value="1"/>
</dbReference>
<name>A0A1V1NZL4_9BACT</name>
<dbReference type="Pfam" id="PF22352">
    <property type="entry name" value="K319L-like_PKD"/>
    <property type="match status" value="1"/>
</dbReference>
<dbReference type="InterPro" id="IPR013783">
    <property type="entry name" value="Ig-like_fold"/>
</dbReference>
<dbReference type="Pfam" id="PF17963">
    <property type="entry name" value="Big_9"/>
    <property type="match status" value="1"/>
</dbReference>
<dbReference type="InterPro" id="IPR032179">
    <property type="entry name" value="Cry22Aa_Ig-like"/>
</dbReference>
<evidence type="ECO:0000259" key="2">
    <source>
        <dbReference type="Pfam" id="PF16403"/>
    </source>
</evidence>
<sequence>MDDPDSETLSISLKSSNQALVNDHQLAIHGVGEEETLIIQPAENAVGAVSITIQVDDGYLMAQQSFMITITSVNDAPIAMSQVIETNENQPVDITLIAQDVDTQLLTFSIVSQGEKGSVDLVNSHSGKVVYQPDDSVYGTDRFLFSVSDEESTSVVTEVIVIIISVNGDPAASAGMNQQVDERSVCRLDASRSIDADGEIVSYLWSQLSGPTVTLSDMNVVMPEFTVPSAEKGQQEIVFQLTVIDNENAQSTDQVQISIIDKTSPLLNLVGDNPQIIEIGETYKELGATATDRVDGDLSSTISIQNNITDNLPGTYQVRYEIKDSSDNWTYVLRDVLVQDTTPPIIQLSGPSQVSIEVFSDYVDSGATVTDNYDEEYTLSLKDAIHNFDNQSLGTYEVKYKVSDSMGNTSATVVRTVRVIDTTKPVLTLIGEPIDKLIKGNEYKDAGAVVIDNYDLNIQQSLSVTQDVNADQLGTYKVVYNATDVSGNSADEIFRYVVVYETKTGTVQGTVIDEYNQPLSQVVIALTDATDFKPVQTDTMGRFTIENLPLNRKYYFNFSLNNYVDVDKCFTGSESFENIVMVEKENSGFKYIVGTCRHSDGSAIKDVSVSLESPDYETSALTDKNGSFSLSINRQVLYYTLRAVKKGIRHTRIPNFPLIPYKEIQLILN</sequence>
<dbReference type="Gene3D" id="2.60.40.1120">
    <property type="entry name" value="Carboxypeptidase-like, regulatory domain"/>
    <property type="match status" value="1"/>
</dbReference>
<dbReference type="PANTHER" id="PTHR15127">
    <property type="entry name" value="HEAVYWEIGHT, ISOFORM A"/>
    <property type="match status" value="1"/>
</dbReference>
<dbReference type="Pfam" id="PF16403">
    <property type="entry name" value="Bact_surface_Ig-like"/>
    <property type="match status" value="3"/>
</dbReference>
<evidence type="ECO:0000256" key="1">
    <source>
        <dbReference type="ARBA" id="ARBA00022999"/>
    </source>
</evidence>
<dbReference type="EMBL" id="ATBP01001094">
    <property type="protein sequence ID" value="ETR68062.1"/>
    <property type="molecule type" value="Genomic_DNA"/>
</dbReference>
<protein>
    <recommendedName>
        <fullName evidence="2">Pesticidal crystal protein Cry22Aa Ig-like domain-containing protein</fullName>
    </recommendedName>
</protein>
<proteinExistence type="predicted"/>
<keyword evidence="1" id="KW-0727">SH2 domain</keyword>
<reference evidence="4" key="1">
    <citation type="submission" date="2012-11" db="EMBL/GenBank/DDBJ databases">
        <authorList>
            <person name="Lucero-Rivera Y.E."/>
            <person name="Tovar-Ramirez D."/>
        </authorList>
    </citation>
    <scope>NUCLEOTIDE SEQUENCE [LARGE SCALE GENOMIC DNA]</scope>
    <source>
        <strain evidence="4">Araruama</strain>
    </source>
</reference>
<gene>
    <name evidence="3" type="ORF">OMM_04787</name>
</gene>
<feature type="domain" description="Pesticidal crystal protein Cry22Aa Ig-like" evidence="2">
    <location>
        <begin position="268"/>
        <end position="338"/>
    </location>
</feature>
<dbReference type="GO" id="GO:0001784">
    <property type="term" value="F:phosphotyrosine residue binding"/>
    <property type="evidence" value="ECO:0007669"/>
    <property type="project" value="TreeGrafter"/>
</dbReference>
<evidence type="ECO:0000313" key="4">
    <source>
        <dbReference type="Proteomes" id="UP000189670"/>
    </source>
</evidence>
<feature type="domain" description="Pesticidal crystal protein Cry22Aa Ig-like" evidence="2">
    <location>
        <begin position="428"/>
        <end position="499"/>
    </location>
</feature>
<dbReference type="AlphaFoldDB" id="A0A1V1NZL4"/>
<feature type="domain" description="Pesticidal crystal protein Cry22Aa Ig-like" evidence="2">
    <location>
        <begin position="346"/>
        <end position="419"/>
    </location>
</feature>
<dbReference type="Gene3D" id="2.60.40.10">
    <property type="entry name" value="Immunoglobulins"/>
    <property type="match status" value="4"/>
</dbReference>
<dbReference type="InterPro" id="IPR051846">
    <property type="entry name" value="SH2_domain_adapters"/>
</dbReference>
<dbReference type="Gene3D" id="2.60.40.2810">
    <property type="match status" value="1"/>
</dbReference>
<dbReference type="SUPFAM" id="SSF49464">
    <property type="entry name" value="Carboxypeptidase regulatory domain-like"/>
    <property type="match status" value="2"/>
</dbReference>
<organism evidence="3 4">
    <name type="scientific">Candidatus Magnetoglobus multicellularis str. Araruama</name>
    <dbReference type="NCBI Taxonomy" id="890399"/>
    <lineage>
        <taxon>Bacteria</taxon>
        <taxon>Pseudomonadati</taxon>
        <taxon>Thermodesulfobacteriota</taxon>
        <taxon>Desulfobacteria</taxon>
        <taxon>Desulfobacterales</taxon>
        <taxon>Desulfobacteraceae</taxon>
        <taxon>Candidatus Magnetoglobus</taxon>
    </lineage>
</organism>
<dbReference type="InterPro" id="IPR008969">
    <property type="entry name" value="CarboxyPept-like_regulatory"/>
</dbReference>
<comment type="caution">
    <text evidence="3">The sequence shown here is derived from an EMBL/GenBank/DDBJ whole genome shotgun (WGS) entry which is preliminary data.</text>
</comment>